<feature type="domain" description="C2H2-type" evidence="8">
    <location>
        <begin position="977"/>
        <end position="1004"/>
    </location>
</feature>
<proteinExistence type="predicted"/>
<evidence type="ECO:0000256" key="6">
    <source>
        <dbReference type="PROSITE-ProRule" id="PRU00042"/>
    </source>
</evidence>
<feature type="domain" description="C2H2-type" evidence="8">
    <location>
        <begin position="1033"/>
        <end position="1060"/>
    </location>
</feature>
<feature type="domain" description="C2H2-type" evidence="8">
    <location>
        <begin position="1089"/>
        <end position="1117"/>
    </location>
</feature>
<dbReference type="PANTHER" id="PTHR24388">
    <property type="entry name" value="ZINC FINGER PROTEIN"/>
    <property type="match status" value="1"/>
</dbReference>
<dbReference type="PROSITE" id="PS00028">
    <property type="entry name" value="ZINC_FINGER_C2H2_1"/>
    <property type="match status" value="4"/>
</dbReference>
<dbReference type="PANTHER" id="PTHR24388:SF53">
    <property type="entry name" value="CHORION TRANSCRIPTION FACTOR CF2-RELATED"/>
    <property type="match status" value="1"/>
</dbReference>
<evidence type="ECO:0000313" key="10">
    <source>
        <dbReference type="RefSeq" id="XP_005090389.1"/>
    </source>
</evidence>
<feature type="compositionally biased region" description="Basic residues" evidence="7">
    <location>
        <begin position="1503"/>
        <end position="1512"/>
    </location>
</feature>
<evidence type="ECO:0000256" key="3">
    <source>
        <dbReference type="ARBA" id="ARBA00022771"/>
    </source>
</evidence>
<feature type="region of interest" description="Disordered" evidence="7">
    <location>
        <begin position="1407"/>
        <end position="1529"/>
    </location>
</feature>
<evidence type="ECO:0000256" key="4">
    <source>
        <dbReference type="ARBA" id="ARBA00022833"/>
    </source>
</evidence>
<gene>
    <name evidence="10" type="primary">LOC101850925</name>
</gene>
<keyword evidence="5" id="KW-0539">Nucleus</keyword>
<keyword evidence="9" id="KW-1185">Reference proteome</keyword>
<feature type="domain" description="C2H2-type" evidence="8">
    <location>
        <begin position="947"/>
        <end position="976"/>
    </location>
</feature>
<feature type="domain" description="C2H2-type" evidence="8">
    <location>
        <begin position="1146"/>
        <end position="1173"/>
    </location>
</feature>
<dbReference type="RefSeq" id="XP_005090389.1">
    <property type="nucleotide sequence ID" value="XM_005090332.3"/>
</dbReference>
<dbReference type="InterPro" id="IPR013087">
    <property type="entry name" value="Znf_C2H2_type"/>
</dbReference>
<evidence type="ECO:0000256" key="5">
    <source>
        <dbReference type="ARBA" id="ARBA00023242"/>
    </source>
</evidence>
<evidence type="ECO:0000256" key="2">
    <source>
        <dbReference type="ARBA" id="ARBA00022737"/>
    </source>
</evidence>
<feature type="region of interest" description="Disordered" evidence="7">
    <location>
        <begin position="1204"/>
        <end position="1233"/>
    </location>
</feature>
<dbReference type="InterPro" id="IPR036236">
    <property type="entry name" value="Znf_C2H2_sf"/>
</dbReference>
<evidence type="ECO:0000259" key="8">
    <source>
        <dbReference type="PROSITE" id="PS50157"/>
    </source>
</evidence>
<evidence type="ECO:0000313" key="9">
    <source>
        <dbReference type="Proteomes" id="UP000694888"/>
    </source>
</evidence>
<feature type="region of interest" description="Disordered" evidence="7">
    <location>
        <begin position="615"/>
        <end position="654"/>
    </location>
</feature>
<feature type="domain" description="C2H2-type" evidence="8">
    <location>
        <begin position="1061"/>
        <end position="1088"/>
    </location>
</feature>
<keyword evidence="1" id="KW-0479">Metal-binding</keyword>
<dbReference type="PROSITE" id="PS50157">
    <property type="entry name" value="ZINC_FINGER_C2H2_2"/>
    <property type="match status" value="9"/>
</dbReference>
<keyword evidence="2" id="KW-0677">Repeat</keyword>
<evidence type="ECO:0000256" key="7">
    <source>
        <dbReference type="SAM" id="MobiDB-lite"/>
    </source>
</evidence>
<evidence type="ECO:0000256" key="1">
    <source>
        <dbReference type="ARBA" id="ARBA00022723"/>
    </source>
</evidence>
<organism evidence="9 10">
    <name type="scientific">Aplysia californica</name>
    <name type="common">California sea hare</name>
    <dbReference type="NCBI Taxonomy" id="6500"/>
    <lineage>
        <taxon>Eukaryota</taxon>
        <taxon>Metazoa</taxon>
        <taxon>Spiralia</taxon>
        <taxon>Lophotrochozoa</taxon>
        <taxon>Mollusca</taxon>
        <taxon>Gastropoda</taxon>
        <taxon>Heterobranchia</taxon>
        <taxon>Euthyneura</taxon>
        <taxon>Tectipleura</taxon>
        <taxon>Aplysiida</taxon>
        <taxon>Aplysioidea</taxon>
        <taxon>Aplysiidae</taxon>
        <taxon>Aplysia</taxon>
    </lineage>
</organism>
<feature type="domain" description="C2H2-type" evidence="8">
    <location>
        <begin position="1174"/>
        <end position="1202"/>
    </location>
</feature>
<feature type="region of interest" description="Disordered" evidence="7">
    <location>
        <begin position="872"/>
        <end position="917"/>
    </location>
</feature>
<dbReference type="SMART" id="SM00355">
    <property type="entry name" value="ZnF_C2H2"/>
    <property type="match status" value="10"/>
</dbReference>
<reference evidence="10" key="1">
    <citation type="submission" date="2025-08" db="UniProtKB">
        <authorList>
            <consortium name="RefSeq"/>
        </authorList>
    </citation>
    <scope>IDENTIFICATION</scope>
</reference>
<dbReference type="SUPFAM" id="SSF57667">
    <property type="entry name" value="beta-beta-alpha zinc fingers"/>
    <property type="match status" value="7"/>
</dbReference>
<feature type="compositionally biased region" description="Polar residues" evidence="7">
    <location>
        <begin position="1468"/>
        <end position="1502"/>
    </location>
</feature>
<feature type="compositionally biased region" description="Polar residues" evidence="7">
    <location>
        <begin position="1439"/>
        <end position="1452"/>
    </location>
</feature>
<dbReference type="GeneID" id="101850925"/>
<protein>
    <submittedName>
        <fullName evidence="10">Uncharacterized protein LOC101850925</fullName>
    </submittedName>
</protein>
<feature type="region of interest" description="Disordered" evidence="7">
    <location>
        <begin position="481"/>
        <end position="509"/>
    </location>
</feature>
<dbReference type="Gene3D" id="3.30.160.60">
    <property type="entry name" value="Classic Zinc Finger"/>
    <property type="match status" value="8"/>
</dbReference>
<dbReference type="Proteomes" id="UP000694888">
    <property type="component" value="Unplaced"/>
</dbReference>
<feature type="domain" description="C2H2-type" evidence="8">
    <location>
        <begin position="1005"/>
        <end position="1032"/>
    </location>
</feature>
<feature type="compositionally biased region" description="Polar residues" evidence="7">
    <location>
        <begin position="1513"/>
        <end position="1522"/>
    </location>
</feature>
<keyword evidence="4" id="KW-0862">Zinc</keyword>
<feature type="domain" description="C2H2-type" evidence="8">
    <location>
        <begin position="1251"/>
        <end position="1278"/>
    </location>
</feature>
<sequence length="2035" mass="220656">MKMEYVQGDIHICGGCRSEFSDIEKFICHKRRCVLVRSGKVLPKTLQTPQSQGCSSVYSRSEQQLSSLSMHNDSLYVVAKSSSLELRAGDAEAIHYDSGQYKIDTAFSEGDALKEISNQSSLPNLSSAEWLRFSSSMPSASQNSQVLSHNVHAWPQKECSLPETMLPHEHLYVSQVTPVAGEKIMADDTLSQSGKVVPGCLHHSSEESQGTSSKDHPDIDVYVVDSQTFGTKSQSQQNVNVQTQCHEAEHKRLPWPATSASTDEPGCTLESFSAMNYKHLGYIDETPSVASAHHLAPNHEISNSLYIDEASDQTESISQEQVVNANGLHVCEKDTGSYSDSSTPCPEDLEVGQISAAMAGQENQQHSLKTLLGVNRQLKQKLPPCNPSEAEISGISFLPNSSISMDVNFHVPQSNLTCYIRENTASAPITKTDTQVESKTETKKTLEKRERLRGVSDDLLSSASPCMSDDSVSNTRDMEGSAAVSARKNAMRSFSKGSQQETLGDNEDCVSDSSVVLPTLRGYKAVFTSPSSAGHRLAPRQLCDPSMTDLLTSPNANCQISKGSLFTESSLTGQSSMEFKDISASVKMKDDRVSPGSKLKNSSVVKKKALRRLIFRDDPEQESSHNVTERPVQFSSPQDSCHRKKDLNSLAGRNDNDSLTTATFSCSHFASPQVSSKICPSNFSSENSGSTESKLNEENMCSLPVSESPGASLPLVDHQPGIIVSQTDQSTAEAPREHFPNVLSAADAHIPAGTSSDPNTVIMVYRQGGGNFVVIPDDTCQLPMSGSEHGSVLQRTKNLLLQPDTEAARVNIQEQINAQTVVKLQSAADQIPSSVDMKIWPTQDSAAPISHTLPPSLAGLQSTEKEKYIMKPRAKKVSNSARQQKSGSLSQSRSVLALSSEATPVRVNSDDVTAPRSTQAGLTQLAAKGSGANNSSQPADKKTPPKYRCEYEKCSYTTSLYKDIMRHQRTHTGERPFTCKDCGKKFNRSDKLKIHLRGHSGLKPFQCSVCDYASVESGSLKKHMRIHTDERPFKCQICPYASRNSSQLIVHLRTHTGDSPFHCTMCSAQFKINSDLKRHLRIHTGEKPFPCDKCDYKSTNKGNLKTHYKINHSKDNEKSCPKCEFTTSSAKRFREHMKTHDSKRVVRCTRCEYTCTSLTALRNHMSIHNPVRPFQCHVCSYSSKQRGNLKKHIQNLHLDKFKSGVHGKNFSTSEPVPRPNTEQVKKQRSSNQEQIVECGRTRRSTNYRKMHQCEECGSRFVREDSLRCHMKQHSGKQEEVTSTNREQTECVSENRQLFSSLPLTRVSSGSVEQSVQVRQGMHHIAAAASKAFQEQFIGGGGRENSPEQLEVVADVDCSTTTTTSSLHYRDKSDSLRSMGHACTTTRVTPHPIAPSRVKRSSAILESHGQVKKESLDAPALSSLNSVDTKGQPPWEHRSYTLSSTDASANTGKSSNRLSSRRLERRLQNVATGNSANGPSVSTDSLRENASSAKLPHTKTSSSKSRRNAKRQKVQNSTPTLLPQTVPGGVTEQTREISGSRQVVSAEFLLHQGTDTSQPAAATAELLPGPCGESIMLLSHQEVKGEDPAAYNLQLVPQVSGGAPASNSDILALTQELIRHLGLAQPTPPPATHIQIVLPGAAVPNPGQVMGTNQGYMSAPQQILLQVQDSSGQPQEIIALPMERGSNSTLISGQTATFSQQPQSHVSQMTMNQGILCQGQMPMNQTIVQGGQMTMSNHTGQLAMKPSLSHNGFVGGSELQLISTNQNVVLQAPPNQLTAMRGVTAQQCLGSASVGSGAGSASNVFTEGQVSLSQSEQGGEGESSSANLTVYNSGAATQHVYLSNAQLTSNETPHPQTRTLTSANSLSHASFTVCESEPLQTTHTSQAGILYQHQVPSYMSAQNSAAVVQQPPRDNNSNNVSNNVATVARLSQGAAVMQTLGEAVVPTSLVPIQHGVQPPALHNMVMLSGEFPSSTAPLQTTSQPSAVTPGYLSSVLPDVPGQEQTLAQGSDGVPVPLQEVIVHLQQTSGTQGTLED</sequence>
<dbReference type="Pfam" id="PF00096">
    <property type="entry name" value="zf-C2H2"/>
    <property type="match status" value="3"/>
</dbReference>
<dbReference type="InterPro" id="IPR050527">
    <property type="entry name" value="Snail/Krueppel_Znf"/>
</dbReference>
<name>A0ABM0JCB4_APLCA</name>
<feature type="compositionally biased region" description="Polar residues" evidence="7">
    <location>
        <begin position="877"/>
        <end position="894"/>
    </location>
</feature>
<accession>A0ABM0JCB4</accession>
<keyword evidence="3 6" id="KW-0863">Zinc-finger</keyword>
<feature type="region of interest" description="Disordered" evidence="7">
    <location>
        <begin position="197"/>
        <end position="218"/>
    </location>
</feature>